<dbReference type="RefSeq" id="WP_012873230.1">
    <property type="nucleotide sequence ID" value="NC_013524.1"/>
</dbReference>
<dbReference type="AlphaFoldDB" id="D1C8P9"/>
<dbReference type="Gene3D" id="3.30.43.10">
    <property type="entry name" value="Uridine Diphospho-n-acetylenolpyruvylglucosamine Reductase, domain 2"/>
    <property type="match status" value="1"/>
</dbReference>
<evidence type="ECO:0000256" key="3">
    <source>
        <dbReference type="ARBA" id="ARBA00023002"/>
    </source>
</evidence>
<dbReference type="PANTHER" id="PTHR42659">
    <property type="entry name" value="XANTHINE DEHYDROGENASE SUBUNIT C-RELATED"/>
    <property type="match status" value="1"/>
</dbReference>
<reference evidence="6" key="1">
    <citation type="submission" date="2009-11" db="EMBL/GenBank/DDBJ databases">
        <title>The complete chromosome 2 of Sphaerobacter thermophilus DSM 20745.</title>
        <authorList>
            <person name="Lucas S."/>
            <person name="Copeland A."/>
            <person name="Lapidus A."/>
            <person name="Glavina del Rio T."/>
            <person name="Dalin E."/>
            <person name="Tice H."/>
            <person name="Bruce D."/>
            <person name="Goodwin L."/>
            <person name="Pitluck S."/>
            <person name="Kyrpides N."/>
            <person name="Mavromatis K."/>
            <person name="Ivanova N."/>
            <person name="Mikhailova N."/>
            <person name="LaButti K.M."/>
            <person name="Clum A."/>
            <person name="Sun H.I."/>
            <person name="Brettin T."/>
            <person name="Detter J.C."/>
            <person name="Han C."/>
            <person name="Larimer F."/>
            <person name="Land M."/>
            <person name="Hauser L."/>
            <person name="Markowitz V."/>
            <person name="Cheng J.F."/>
            <person name="Hugenholtz P."/>
            <person name="Woyke T."/>
            <person name="Wu D."/>
            <person name="Steenblock K."/>
            <person name="Schneider S."/>
            <person name="Pukall R."/>
            <person name="Goeker M."/>
            <person name="Klenk H.P."/>
            <person name="Eisen J.A."/>
        </authorList>
    </citation>
    <scope>NUCLEOTIDE SEQUENCE [LARGE SCALE GENOMIC DNA]</scope>
    <source>
        <strain evidence="6">ATCC 49802 / DSM 20745 / S 6022</strain>
    </source>
</reference>
<dbReference type="GO" id="GO:0016491">
    <property type="term" value="F:oxidoreductase activity"/>
    <property type="evidence" value="ECO:0007669"/>
    <property type="project" value="UniProtKB-KW"/>
</dbReference>
<name>D1C8P9_SPHTD</name>
<evidence type="ECO:0000256" key="2">
    <source>
        <dbReference type="ARBA" id="ARBA00022827"/>
    </source>
</evidence>
<dbReference type="Pfam" id="PF03450">
    <property type="entry name" value="CO_deh_flav_C"/>
    <property type="match status" value="1"/>
</dbReference>
<dbReference type="SUPFAM" id="SSF55447">
    <property type="entry name" value="CO dehydrogenase flavoprotein C-terminal domain-like"/>
    <property type="match status" value="1"/>
</dbReference>
<dbReference type="Proteomes" id="UP000002027">
    <property type="component" value="Chromosome 2"/>
</dbReference>
<dbReference type="STRING" id="479434.Sthe_2778"/>
<dbReference type="EMBL" id="CP001824">
    <property type="protein sequence ID" value="ACZ40192.1"/>
    <property type="molecule type" value="Genomic_DNA"/>
</dbReference>
<dbReference type="HOGENOM" id="CLU_058050_3_0_0"/>
<dbReference type="InterPro" id="IPR016169">
    <property type="entry name" value="FAD-bd_PCMH_sub2"/>
</dbReference>
<dbReference type="InParanoid" id="D1C8P9"/>
<dbReference type="Pfam" id="PF00941">
    <property type="entry name" value="FAD_binding_5"/>
    <property type="match status" value="1"/>
</dbReference>
<dbReference type="PROSITE" id="PS51387">
    <property type="entry name" value="FAD_PCMH"/>
    <property type="match status" value="1"/>
</dbReference>
<keyword evidence="2" id="KW-0274">FAD</keyword>
<protein>
    <submittedName>
        <fullName evidence="5">Molybdopterin dehydrogenase FAD-binding protein</fullName>
    </submittedName>
</protein>
<proteinExistence type="predicted"/>
<evidence type="ECO:0000313" key="5">
    <source>
        <dbReference type="EMBL" id="ACZ40192.1"/>
    </source>
</evidence>
<reference evidence="5 6" key="2">
    <citation type="journal article" date="2010" name="Stand. Genomic Sci.">
        <title>Complete genome sequence of Desulfohalobium retbaense type strain (HR(100)).</title>
        <authorList>
            <person name="Spring S."/>
            <person name="Nolan M."/>
            <person name="Lapidus A."/>
            <person name="Glavina Del Rio T."/>
            <person name="Copeland A."/>
            <person name="Tice H."/>
            <person name="Cheng J.F."/>
            <person name="Lucas S."/>
            <person name="Land M."/>
            <person name="Chen F."/>
            <person name="Bruce D."/>
            <person name="Goodwin L."/>
            <person name="Pitluck S."/>
            <person name="Ivanova N."/>
            <person name="Mavromatis K."/>
            <person name="Mikhailova N."/>
            <person name="Pati A."/>
            <person name="Chen A."/>
            <person name="Palaniappan K."/>
            <person name="Hauser L."/>
            <person name="Chang Y.J."/>
            <person name="Jeffries C.D."/>
            <person name="Munk C."/>
            <person name="Kiss H."/>
            <person name="Chain P."/>
            <person name="Han C."/>
            <person name="Brettin T."/>
            <person name="Detter J.C."/>
            <person name="Schuler E."/>
            <person name="Goker M."/>
            <person name="Rohde M."/>
            <person name="Bristow J."/>
            <person name="Eisen J.A."/>
            <person name="Markowitz V."/>
            <person name="Hugenholtz P."/>
            <person name="Kyrpides N.C."/>
            <person name="Klenk H.P."/>
        </authorList>
    </citation>
    <scope>NUCLEOTIDE SEQUENCE [LARGE SCALE GENOMIC DNA]</scope>
    <source>
        <strain evidence="6">ATCC 49802 / DSM 20745 / S 6022</strain>
    </source>
</reference>
<dbReference type="InterPro" id="IPR002346">
    <property type="entry name" value="Mopterin_DH_FAD-bd"/>
</dbReference>
<keyword evidence="1" id="KW-0285">Flavoprotein</keyword>
<organism evidence="5 6">
    <name type="scientific">Sphaerobacter thermophilus (strain ATCC 49802 / DSM 20745 / KCCM 41009 / NCIMB 13125 / S 6022)</name>
    <dbReference type="NCBI Taxonomy" id="479434"/>
    <lineage>
        <taxon>Bacteria</taxon>
        <taxon>Pseudomonadati</taxon>
        <taxon>Thermomicrobiota</taxon>
        <taxon>Thermomicrobia</taxon>
        <taxon>Sphaerobacterales</taxon>
        <taxon>Sphaerobacterineae</taxon>
        <taxon>Sphaerobacteraceae</taxon>
        <taxon>Sphaerobacter</taxon>
    </lineage>
</organism>
<dbReference type="eggNOG" id="COG1319">
    <property type="taxonomic scope" value="Bacteria"/>
</dbReference>
<dbReference type="InterPro" id="IPR036683">
    <property type="entry name" value="CO_DH_flav_C_dom_sf"/>
</dbReference>
<dbReference type="InterPro" id="IPR051312">
    <property type="entry name" value="Diverse_Substr_Oxidored"/>
</dbReference>
<keyword evidence="6" id="KW-1185">Reference proteome</keyword>
<dbReference type="InterPro" id="IPR016167">
    <property type="entry name" value="FAD-bd_PCMH_sub1"/>
</dbReference>
<dbReference type="PANTHER" id="PTHR42659:SF2">
    <property type="entry name" value="XANTHINE DEHYDROGENASE SUBUNIT C-RELATED"/>
    <property type="match status" value="1"/>
</dbReference>
<gene>
    <name evidence="5" type="ordered locus">Sthe_2778</name>
</gene>
<dbReference type="SMART" id="SM01092">
    <property type="entry name" value="CO_deh_flav_C"/>
    <property type="match status" value="1"/>
</dbReference>
<keyword evidence="3" id="KW-0560">Oxidoreductase</keyword>
<dbReference type="InterPro" id="IPR005107">
    <property type="entry name" value="CO_DH_flav_C"/>
</dbReference>
<dbReference type="SUPFAM" id="SSF56176">
    <property type="entry name" value="FAD-binding/transporter-associated domain-like"/>
    <property type="match status" value="1"/>
</dbReference>
<dbReference type="InterPro" id="IPR036318">
    <property type="entry name" value="FAD-bd_PCMH-like_sf"/>
</dbReference>
<evidence type="ECO:0000259" key="4">
    <source>
        <dbReference type="PROSITE" id="PS51387"/>
    </source>
</evidence>
<evidence type="ECO:0000313" key="6">
    <source>
        <dbReference type="Proteomes" id="UP000002027"/>
    </source>
</evidence>
<evidence type="ECO:0000256" key="1">
    <source>
        <dbReference type="ARBA" id="ARBA00022630"/>
    </source>
</evidence>
<dbReference type="KEGG" id="sti:Sthe_2778"/>
<dbReference type="GO" id="GO:0071949">
    <property type="term" value="F:FAD binding"/>
    <property type="evidence" value="ECO:0007669"/>
    <property type="project" value="InterPro"/>
</dbReference>
<dbReference type="OrthoDB" id="9789842at2"/>
<dbReference type="InterPro" id="IPR016166">
    <property type="entry name" value="FAD-bd_PCMH"/>
</dbReference>
<dbReference type="Gene3D" id="3.30.390.50">
    <property type="entry name" value="CO dehydrogenase flavoprotein, C-terminal domain"/>
    <property type="match status" value="1"/>
</dbReference>
<dbReference type="FunCoup" id="D1C8P9">
    <property type="interactions" value="58"/>
</dbReference>
<feature type="domain" description="FAD-binding PCMH-type" evidence="4">
    <location>
        <begin position="1"/>
        <end position="177"/>
    </location>
</feature>
<dbReference type="Gene3D" id="3.30.465.10">
    <property type="match status" value="1"/>
</dbReference>
<dbReference type="FunFam" id="3.30.465.10:FF:000017">
    <property type="entry name" value="Xanthine dehydrogenase, FAD binding subunit"/>
    <property type="match status" value="1"/>
</dbReference>
<sequence length="292" mass="30840">MIPGPFEYHAPASLSEAVALLSEHGLDAKLLAGGQSLIPLMKFRFVEPAVIVDLNRIPGLGGIRRENGHLVLGALTREAELEDDEAVRTEFPIILDTAVVIADPLVRNLATVGGNLAHADPANDHPATMLALGAEIVATGPNGERTIPIDEFFVDTFTTALAADEVLTAIRIPIPGPRSGGAYVKFERKAGDYAIAGAAVQLTLDEAGQVTSVRIGLTNVNYMPMRAKQAEAALLGKEPTEEAIREAARLAGEECDPSSDLRGPADYKRAVTRTVTARALRRALERAGAAAA</sequence>
<accession>D1C8P9</accession>